<dbReference type="PANTHER" id="PTHR15241">
    <property type="entry name" value="TRANSFORMER-2-RELATED"/>
    <property type="match status" value="1"/>
</dbReference>
<reference evidence="2" key="1">
    <citation type="submission" date="2018-05" db="EMBL/GenBank/DDBJ databases">
        <authorList>
            <person name="Lanie J.A."/>
            <person name="Ng W.-L."/>
            <person name="Kazmierczak K.M."/>
            <person name="Andrzejewski T.M."/>
            <person name="Davidsen T.M."/>
            <person name="Wayne K.J."/>
            <person name="Tettelin H."/>
            <person name="Glass J.I."/>
            <person name="Rusch D."/>
            <person name="Podicherti R."/>
            <person name="Tsui H.-C.T."/>
            <person name="Winkler M.E."/>
        </authorList>
    </citation>
    <scope>NUCLEOTIDE SEQUENCE</scope>
</reference>
<dbReference type="SUPFAM" id="SSF54928">
    <property type="entry name" value="RNA-binding domain, RBD"/>
    <property type="match status" value="1"/>
</dbReference>
<dbReference type="Pfam" id="PF00076">
    <property type="entry name" value="RRM_1"/>
    <property type="match status" value="1"/>
</dbReference>
<dbReference type="PANTHER" id="PTHR15241:SF304">
    <property type="entry name" value="RRM DOMAIN-CONTAINING PROTEIN"/>
    <property type="match status" value="1"/>
</dbReference>
<dbReference type="Gene3D" id="3.30.70.330">
    <property type="match status" value="1"/>
</dbReference>
<dbReference type="InterPro" id="IPR000504">
    <property type="entry name" value="RRM_dom"/>
</dbReference>
<dbReference type="PROSITE" id="PS50102">
    <property type="entry name" value="RRM"/>
    <property type="match status" value="1"/>
</dbReference>
<gene>
    <name evidence="2" type="ORF">METZ01_LOCUS509795</name>
</gene>
<organism evidence="2">
    <name type="scientific">marine metagenome</name>
    <dbReference type="NCBI Taxonomy" id="408172"/>
    <lineage>
        <taxon>unclassified sequences</taxon>
        <taxon>metagenomes</taxon>
        <taxon>ecological metagenomes</taxon>
    </lineage>
</organism>
<protein>
    <recommendedName>
        <fullName evidence="1">RRM domain-containing protein</fullName>
    </recommendedName>
</protein>
<dbReference type="InterPro" id="IPR012677">
    <property type="entry name" value="Nucleotide-bd_a/b_plait_sf"/>
</dbReference>
<dbReference type="GO" id="GO:0003723">
    <property type="term" value="F:RNA binding"/>
    <property type="evidence" value="ECO:0007669"/>
    <property type="project" value="InterPro"/>
</dbReference>
<proteinExistence type="predicted"/>
<evidence type="ECO:0000313" key="2">
    <source>
        <dbReference type="EMBL" id="SVE56941.1"/>
    </source>
</evidence>
<dbReference type="InterPro" id="IPR035979">
    <property type="entry name" value="RBD_domain_sf"/>
</dbReference>
<dbReference type="EMBL" id="UINC01226451">
    <property type="protein sequence ID" value="SVE56941.1"/>
    <property type="molecule type" value="Genomic_DNA"/>
</dbReference>
<accession>A0A383EJL7</accession>
<evidence type="ECO:0000259" key="1">
    <source>
        <dbReference type="PROSITE" id="PS50102"/>
    </source>
</evidence>
<sequence>MKRIYVGNLSFGWGEEEVRELFSAYGEVLRVDLIKDRHTGKLRGFGFVEMD</sequence>
<name>A0A383EJL7_9ZZZZ</name>
<dbReference type="AlphaFoldDB" id="A0A383EJL7"/>
<feature type="domain" description="RRM" evidence="1">
    <location>
        <begin position="2"/>
        <end position="51"/>
    </location>
</feature>
<feature type="non-terminal residue" evidence="2">
    <location>
        <position position="51"/>
    </location>
</feature>